<dbReference type="InterPro" id="IPR030678">
    <property type="entry name" value="Peptide/Ni-bd"/>
</dbReference>
<dbReference type="Proteomes" id="UP001230207">
    <property type="component" value="Unassembled WGS sequence"/>
</dbReference>
<feature type="signal peptide" evidence="5">
    <location>
        <begin position="1"/>
        <end position="30"/>
    </location>
</feature>
<comment type="subcellular location">
    <subcellularLocation>
        <location evidence="1">Periplasm</location>
    </subcellularLocation>
</comment>
<evidence type="ECO:0000313" key="8">
    <source>
        <dbReference type="Proteomes" id="UP001230207"/>
    </source>
</evidence>
<accession>A0ABU0BXT5</accession>
<evidence type="ECO:0000259" key="6">
    <source>
        <dbReference type="Pfam" id="PF00496"/>
    </source>
</evidence>
<dbReference type="PIRSF" id="PIRSF002741">
    <property type="entry name" value="MppA"/>
    <property type="match status" value="1"/>
</dbReference>
<organism evidence="7 8">
    <name type="scientific">Pararhizobium capsulatum DSM 1112</name>
    <dbReference type="NCBI Taxonomy" id="1121113"/>
    <lineage>
        <taxon>Bacteria</taxon>
        <taxon>Pseudomonadati</taxon>
        <taxon>Pseudomonadota</taxon>
        <taxon>Alphaproteobacteria</taxon>
        <taxon>Hyphomicrobiales</taxon>
        <taxon>Rhizobiaceae</taxon>
        <taxon>Rhizobium/Agrobacterium group</taxon>
        <taxon>Pararhizobium</taxon>
    </lineage>
</organism>
<dbReference type="CDD" id="cd08498">
    <property type="entry name" value="PBP2_NikA_DppA_OppA_like_2"/>
    <property type="match status" value="1"/>
</dbReference>
<dbReference type="Gene3D" id="3.40.190.10">
    <property type="entry name" value="Periplasmic binding protein-like II"/>
    <property type="match status" value="1"/>
</dbReference>
<dbReference type="PANTHER" id="PTHR30290">
    <property type="entry name" value="PERIPLASMIC BINDING COMPONENT OF ABC TRANSPORTER"/>
    <property type="match status" value="1"/>
</dbReference>
<evidence type="ECO:0000256" key="3">
    <source>
        <dbReference type="ARBA" id="ARBA00022448"/>
    </source>
</evidence>
<reference evidence="7 8" key="1">
    <citation type="submission" date="2023-07" db="EMBL/GenBank/DDBJ databases">
        <title>Genomic Encyclopedia of Type Strains, Phase IV (KMG-IV): sequencing the most valuable type-strain genomes for metagenomic binning, comparative biology and taxonomic classification.</title>
        <authorList>
            <person name="Goeker M."/>
        </authorList>
    </citation>
    <scope>NUCLEOTIDE SEQUENCE [LARGE SCALE GENOMIC DNA]</scope>
    <source>
        <strain evidence="7 8">DSM 1112</strain>
    </source>
</reference>
<feature type="domain" description="Solute-binding protein family 5" evidence="6">
    <location>
        <begin position="76"/>
        <end position="430"/>
    </location>
</feature>
<keyword evidence="8" id="KW-1185">Reference proteome</keyword>
<dbReference type="Pfam" id="PF00496">
    <property type="entry name" value="SBP_bac_5"/>
    <property type="match status" value="1"/>
</dbReference>
<dbReference type="Gene3D" id="3.90.76.10">
    <property type="entry name" value="Dipeptide-binding Protein, Domain 1"/>
    <property type="match status" value="1"/>
</dbReference>
<name>A0ABU0BXT5_9HYPH</name>
<keyword evidence="3" id="KW-0813">Transport</keyword>
<evidence type="ECO:0000256" key="4">
    <source>
        <dbReference type="ARBA" id="ARBA00022729"/>
    </source>
</evidence>
<sequence length="533" mass="57593">MKLGPSFRLLLSTLMISIGLSGASSMQAQAQEPKGLRIATSYKLMTLDPHYANLNENTSLLSHIYERLVYQDERLELKPGLAVSWRALSDTQWEFKLRDNVRFHDGSPFTANDVIYTIERIRDVLKTPSGGFKSYVSGIKSVTAPDPLTIVVETNGKVPTLPLSFSSLFVMRRPSQGFQTTEQLNADVPPLGTGPYRFESWSSGENLKLSRNDHYWGPKPAWADVTFRVIENPSARVAALSTGEVDVADAIPARDVAGLKQRGARIASIGAARINFVQFDVARDTLPGVTATSGEAIANPFKNPLVRRALSHGLDRGILVDKILAGYGTAASQVFPAGLPGTSENLQPREPDYEEAKALLAKAGFPDGFNLTLAGPAGRYPGDAESLQAIAQSWARIGVIAQPAAAPFSVFNTKRAAGEYAVWYGGTSGEAVDIILHTLLASPDLARGTGALNFGKYRNEAFDKKLAEAEGIAVGSERNAGLAEATELVMADQPIIPLYHFHHIVGFGPRVGSYVMHPRGWTTAMQTLTATEN</sequence>
<evidence type="ECO:0000256" key="2">
    <source>
        <dbReference type="ARBA" id="ARBA00005695"/>
    </source>
</evidence>
<dbReference type="SUPFAM" id="SSF53850">
    <property type="entry name" value="Periplasmic binding protein-like II"/>
    <property type="match status" value="1"/>
</dbReference>
<dbReference type="EMBL" id="JAUSVF010000003">
    <property type="protein sequence ID" value="MDQ0323082.1"/>
    <property type="molecule type" value="Genomic_DNA"/>
</dbReference>
<evidence type="ECO:0000256" key="1">
    <source>
        <dbReference type="ARBA" id="ARBA00004418"/>
    </source>
</evidence>
<dbReference type="PANTHER" id="PTHR30290:SF10">
    <property type="entry name" value="PERIPLASMIC OLIGOPEPTIDE-BINDING PROTEIN-RELATED"/>
    <property type="match status" value="1"/>
</dbReference>
<dbReference type="InterPro" id="IPR000914">
    <property type="entry name" value="SBP_5_dom"/>
</dbReference>
<dbReference type="RefSeq" id="WP_307235399.1">
    <property type="nucleotide sequence ID" value="NZ_JAUSVF010000003.1"/>
</dbReference>
<proteinExistence type="inferred from homology"/>
<gene>
    <name evidence="7" type="ORF">QO002_005288</name>
</gene>
<comment type="caution">
    <text evidence="7">The sequence shown here is derived from an EMBL/GenBank/DDBJ whole genome shotgun (WGS) entry which is preliminary data.</text>
</comment>
<dbReference type="Gene3D" id="3.10.105.10">
    <property type="entry name" value="Dipeptide-binding Protein, Domain 3"/>
    <property type="match status" value="1"/>
</dbReference>
<comment type="similarity">
    <text evidence="2">Belongs to the bacterial solute-binding protein 5 family.</text>
</comment>
<protein>
    <submittedName>
        <fullName evidence="7">Peptide/nickel transport system substrate-binding protein</fullName>
    </submittedName>
</protein>
<evidence type="ECO:0000256" key="5">
    <source>
        <dbReference type="SAM" id="SignalP"/>
    </source>
</evidence>
<feature type="chain" id="PRO_5045999137" evidence="5">
    <location>
        <begin position="31"/>
        <end position="533"/>
    </location>
</feature>
<evidence type="ECO:0000313" key="7">
    <source>
        <dbReference type="EMBL" id="MDQ0323082.1"/>
    </source>
</evidence>
<keyword evidence="4 5" id="KW-0732">Signal</keyword>
<dbReference type="InterPro" id="IPR039424">
    <property type="entry name" value="SBP_5"/>
</dbReference>